<gene>
    <name evidence="10" type="ORF">TRITD_5Av1G003590</name>
</gene>
<keyword evidence="11" id="KW-1185">Reference proteome</keyword>
<dbReference type="FunFam" id="1.10.630.10:FF:000126">
    <property type="entry name" value="Predicted protein"/>
    <property type="match status" value="1"/>
</dbReference>
<keyword evidence="6 8" id="KW-0408">Iron</keyword>
<dbReference type="Gene3D" id="1.10.630.10">
    <property type="entry name" value="Cytochrome P450"/>
    <property type="match status" value="2"/>
</dbReference>
<dbReference type="AlphaFoldDB" id="A0A9R0TH28"/>
<evidence type="ECO:0000313" key="10">
    <source>
        <dbReference type="EMBL" id="VAI12141.1"/>
    </source>
</evidence>
<evidence type="ECO:0000256" key="4">
    <source>
        <dbReference type="ARBA" id="ARBA00022723"/>
    </source>
</evidence>
<dbReference type="PANTHER" id="PTHR47955">
    <property type="entry name" value="CYTOCHROME P450 FAMILY 71 PROTEIN"/>
    <property type="match status" value="1"/>
</dbReference>
<dbReference type="GO" id="GO:0004497">
    <property type="term" value="F:monooxygenase activity"/>
    <property type="evidence" value="ECO:0007669"/>
    <property type="project" value="UniProtKB-KW"/>
</dbReference>
<evidence type="ECO:0000256" key="8">
    <source>
        <dbReference type="RuleBase" id="RU000461"/>
    </source>
</evidence>
<evidence type="ECO:0000313" key="11">
    <source>
        <dbReference type="Proteomes" id="UP000324705"/>
    </source>
</evidence>
<keyword evidence="9" id="KW-0472">Membrane</keyword>
<comment type="cofactor">
    <cofactor evidence="1">
        <name>heme</name>
        <dbReference type="ChEBI" id="CHEBI:30413"/>
    </cofactor>
</comment>
<dbReference type="GO" id="GO:0016705">
    <property type="term" value="F:oxidoreductase activity, acting on paired donors, with incorporation or reduction of molecular oxygen"/>
    <property type="evidence" value="ECO:0007669"/>
    <property type="project" value="InterPro"/>
</dbReference>
<organism evidence="10 11">
    <name type="scientific">Triticum turgidum subsp. durum</name>
    <name type="common">Durum wheat</name>
    <name type="synonym">Triticum durum</name>
    <dbReference type="NCBI Taxonomy" id="4567"/>
    <lineage>
        <taxon>Eukaryota</taxon>
        <taxon>Viridiplantae</taxon>
        <taxon>Streptophyta</taxon>
        <taxon>Embryophyta</taxon>
        <taxon>Tracheophyta</taxon>
        <taxon>Spermatophyta</taxon>
        <taxon>Magnoliopsida</taxon>
        <taxon>Liliopsida</taxon>
        <taxon>Poales</taxon>
        <taxon>Poaceae</taxon>
        <taxon>BOP clade</taxon>
        <taxon>Pooideae</taxon>
        <taxon>Triticodae</taxon>
        <taxon>Triticeae</taxon>
        <taxon>Triticinae</taxon>
        <taxon>Triticum</taxon>
    </lineage>
</organism>
<dbReference type="InterPro" id="IPR036396">
    <property type="entry name" value="Cyt_P450_sf"/>
</dbReference>
<evidence type="ECO:0000256" key="1">
    <source>
        <dbReference type="ARBA" id="ARBA00001971"/>
    </source>
</evidence>
<keyword evidence="5 8" id="KW-0560">Oxidoreductase</keyword>
<evidence type="ECO:0000256" key="2">
    <source>
        <dbReference type="ARBA" id="ARBA00010617"/>
    </source>
</evidence>
<dbReference type="EMBL" id="LT934119">
    <property type="protein sequence ID" value="VAI12141.1"/>
    <property type="molecule type" value="Genomic_DNA"/>
</dbReference>
<dbReference type="SUPFAM" id="SSF48264">
    <property type="entry name" value="Cytochrome P450"/>
    <property type="match status" value="1"/>
</dbReference>
<keyword evidence="9" id="KW-0812">Transmembrane</keyword>
<evidence type="ECO:0000256" key="9">
    <source>
        <dbReference type="SAM" id="Phobius"/>
    </source>
</evidence>
<dbReference type="PRINTS" id="PR00385">
    <property type="entry name" value="P450"/>
</dbReference>
<dbReference type="GO" id="GO:0020037">
    <property type="term" value="F:heme binding"/>
    <property type="evidence" value="ECO:0007669"/>
    <property type="project" value="InterPro"/>
</dbReference>
<evidence type="ECO:0000256" key="6">
    <source>
        <dbReference type="ARBA" id="ARBA00023004"/>
    </source>
</evidence>
<comment type="similarity">
    <text evidence="2 8">Belongs to the cytochrome P450 family.</text>
</comment>
<evidence type="ECO:0000256" key="5">
    <source>
        <dbReference type="ARBA" id="ARBA00023002"/>
    </source>
</evidence>
<dbReference type="GO" id="GO:0005506">
    <property type="term" value="F:iron ion binding"/>
    <property type="evidence" value="ECO:0007669"/>
    <property type="project" value="InterPro"/>
</dbReference>
<keyword evidence="3 8" id="KW-0349">Heme</keyword>
<dbReference type="InterPro" id="IPR017972">
    <property type="entry name" value="Cyt_P450_CS"/>
</dbReference>
<keyword evidence="4 8" id="KW-0479">Metal-binding</keyword>
<dbReference type="PANTHER" id="PTHR47955:SF14">
    <property type="entry name" value="OS01G0543600 PROTEIN"/>
    <property type="match status" value="1"/>
</dbReference>
<protein>
    <submittedName>
        <fullName evidence="10">Uncharacterized protein</fullName>
    </submittedName>
</protein>
<keyword evidence="7 8" id="KW-0503">Monooxygenase</keyword>
<dbReference type="InterPro" id="IPR001128">
    <property type="entry name" value="Cyt_P450"/>
</dbReference>
<feature type="transmembrane region" description="Helical" evidence="9">
    <location>
        <begin position="22"/>
        <end position="42"/>
    </location>
</feature>
<sequence length="390" mass="43679">MALEAAYHYLQRAVGHGTSTEALLLTVLLLLIIRLAWVRAFATTTASAKCKQQLPPTPPGKLPIIGHLHLIGSHPHVSFRDLAAKHGRDGLMLVHVGAVPTVVVSTPQAAEAVLRTHDHVFASRPRNPVADIIRYNLFNELIAEYEHGKEDNAEDFVHLLLSLKKEYGLSTDNVKAILVNMFEAAIETSFLVLEYSMAELINNRHVMAKVQKEVRESTPGGEKLDLIMEEDLSGMPYLKATIKEAMRIHPPAPFLLPHFSTNDCEVNGYTIPAGTRVIVNAWALARDPSHWERAEEFYPERFLQEGRDAEVDMYGKDIRFVPFGAGRRICAGATFAIATVEVMLANLIYHFDWELPSEMEAIGAKVDMSDQFGMTLRRTERLHLVPKIYK</sequence>
<reference evidence="10 11" key="1">
    <citation type="submission" date="2017-09" db="EMBL/GenBank/DDBJ databases">
        <authorList>
            <consortium name="International Durum Wheat Genome Sequencing Consortium (IDWGSC)"/>
            <person name="Milanesi L."/>
        </authorList>
    </citation>
    <scope>NUCLEOTIDE SEQUENCE [LARGE SCALE GENOMIC DNA]</scope>
    <source>
        <strain evidence="11">cv. Svevo</strain>
    </source>
</reference>
<evidence type="ECO:0000256" key="3">
    <source>
        <dbReference type="ARBA" id="ARBA00022617"/>
    </source>
</evidence>
<feature type="transmembrane region" description="Helical" evidence="9">
    <location>
        <begin position="329"/>
        <end position="349"/>
    </location>
</feature>
<accession>A0A9R0TH28</accession>
<dbReference type="Pfam" id="PF00067">
    <property type="entry name" value="p450"/>
    <property type="match status" value="2"/>
</dbReference>
<proteinExistence type="inferred from homology"/>
<name>A0A9R0TH28_TRITD</name>
<evidence type="ECO:0000256" key="7">
    <source>
        <dbReference type="ARBA" id="ARBA00023033"/>
    </source>
</evidence>
<dbReference type="Proteomes" id="UP000324705">
    <property type="component" value="Chromosome 5A"/>
</dbReference>
<dbReference type="PROSITE" id="PS00086">
    <property type="entry name" value="CYTOCHROME_P450"/>
    <property type="match status" value="1"/>
</dbReference>
<dbReference type="Gramene" id="TRITD5Av1G003590.1">
    <property type="protein sequence ID" value="TRITD5Av1G003590.1"/>
    <property type="gene ID" value="TRITD5Av1G003590"/>
</dbReference>
<keyword evidence="9" id="KW-1133">Transmembrane helix</keyword>